<feature type="transmembrane region" description="Helical" evidence="7">
    <location>
        <begin position="300"/>
        <end position="321"/>
    </location>
</feature>
<evidence type="ECO:0000256" key="1">
    <source>
        <dbReference type="ARBA" id="ARBA00004651"/>
    </source>
</evidence>
<evidence type="ECO:0000313" key="10">
    <source>
        <dbReference type="Proteomes" id="UP000647235"/>
    </source>
</evidence>
<feature type="transmembrane region" description="Helical" evidence="7">
    <location>
        <begin position="258"/>
        <end position="280"/>
    </location>
</feature>
<evidence type="ECO:0000259" key="8">
    <source>
        <dbReference type="PROSITE" id="PS50850"/>
    </source>
</evidence>
<dbReference type="InterPro" id="IPR011701">
    <property type="entry name" value="MFS"/>
</dbReference>
<protein>
    <submittedName>
        <fullName evidence="9">MFS transporter</fullName>
    </submittedName>
</protein>
<dbReference type="Pfam" id="PF07690">
    <property type="entry name" value="MFS_1"/>
    <property type="match status" value="1"/>
</dbReference>
<dbReference type="Gene3D" id="1.20.1250.20">
    <property type="entry name" value="MFS general substrate transporter like domains"/>
    <property type="match status" value="2"/>
</dbReference>
<gene>
    <name evidence="9" type="ORF">H8S07_08620</name>
</gene>
<dbReference type="RefSeq" id="WP_186855869.1">
    <property type="nucleotide sequence ID" value="NZ_JACOOY010000009.1"/>
</dbReference>
<feature type="transmembrane region" description="Helical" evidence="7">
    <location>
        <begin position="102"/>
        <end position="126"/>
    </location>
</feature>
<evidence type="ECO:0000256" key="3">
    <source>
        <dbReference type="ARBA" id="ARBA00022475"/>
    </source>
</evidence>
<feature type="transmembrane region" description="Helical" evidence="7">
    <location>
        <begin position="178"/>
        <end position="196"/>
    </location>
</feature>
<reference evidence="9 10" key="1">
    <citation type="submission" date="2020-08" db="EMBL/GenBank/DDBJ databases">
        <title>Genome public.</title>
        <authorList>
            <person name="Liu C."/>
            <person name="Sun Q."/>
        </authorList>
    </citation>
    <scope>NUCLEOTIDE SEQUENCE [LARGE SCALE GENOMIC DNA]</scope>
    <source>
        <strain evidence="9 10">NSJ-36</strain>
    </source>
</reference>
<evidence type="ECO:0000313" key="9">
    <source>
        <dbReference type="EMBL" id="MBC5665340.1"/>
    </source>
</evidence>
<keyword evidence="6 7" id="KW-0472">Membrane</keyword>
<feature type="transmembrane region" description="Helical" evidence="7">
    <location>
        <begin position="397"/>
        <end position="418"/>
    </location>
</feature>
<comment type="subcellular location">
    <subcellularLocation>
        <location evidence="1">Cell membrane</location>
        <topology evidence="1">Multi-pass membrane protein</topology>
    </subcellularLocation>
</comment>
<dbReference type="Proteomes" id="UP000647235">
    <property type="component" value="Unassembled WGS sequence"/>
</dbReference>
<evidence type="ECO:0000256" key="5">
    <source>
        <dbReference type="ARBA" id="ARBA00022989"/>
    </source>
</evidence>
<evidence type="ECO:0000256" key="7">
    <source>
        <dbReference type="SAM" id="Phobius"/>
    </source>
</evidence>
<organism evidence="9 10">
    <name type="scientific">Dorea hominis</name>
    <dbReference type="NCBI Taxonomy" id="2763040"/>
    <lineage>
        <taxon>Bacteria</taxon>
        <taxon>Bacillati</taxon>
        <taxon>Bacillota</taxon>
        <taxon>Clostridia</taxon>
        <taxon>Lachnospirales</taxon>
        <taxon>Lachnospiraceae</taxon>
        <taxon>Dorea</taxon>
    </lineage>
</organism>
<keyword evidence="2" id="KW-0813">Transport</keyword>
<dbReference type="PANTHER" id="PTHR23517:SF3">
    <property type="entry name" value="INTEGRAL MEMBRANE TRANSPORT PROTEIN"/>
    <property type="match status" value="1"/>
</dbReference>
<dbReference type="CDD" id="cd06174">
    <property type="entry name" value="MFS"/>
    <property type="match status" value="1"/>
</dbReference>
<feature type="transmembrane region" description="Helical" evidence="7">
    <location>
        <begin position="327"/>
        <end position="352"/>
    </location>
</feature>
<feature type="transmembrane region" description="Helical" evidence="7">
    <location>
        <begin position="50"/>
        <end position="67"/>
    </location>
</feature>
<keyword evidence="5 7" id="KW-1133">Transmembrane helix</keyword>
<evidence type="ECO:0000256" key="4">
    <source>
        <dbReference type="ARBA" id="ARBA00022692"/>
    </source>
</evidence>
<dbReference type="InterPro" id="IPR036259">
    <property type="entry name" value="MFS_trans_sf"/>
</dbReference>
<dbReference type="InterPro" id="IPR020846">
    <property type="entry name" value="MFS_dom"/>
</dbReference>
<feature type="domain" description="Major facilitator superfamily (MFS) profile" evidence="8">
    <location>
        <begin position="6"/>
        <end position="423"/>
    </location>
</feature>
<keyword evidence="10" id="KW-1185">Reference proteome</keyword>
<comment type="caution">
    <text evidence="9">The sequence shown here is derived from an EMBL/GenBank/DDBJ whole genome shotgun (WGS) entry which is preliminary data.</text>
</comment>
<dbReference type="EMBL" id="JACOOY010000009">
    <property type="protein sequence ID" value="MBC5665340.1"/>
    <property type="molecule type" value="Genomic_DNA"/>
</dbReference>
<feature type="transmembrane region" description="Helical" evidence="7">
    <location>
        <begin position="147"/>
        <end position="166"/>
    </location>
</feature>
<dbReference type="PANTHER" id="PTHR23517">
    <property type="entry name" value="RESISTANCE PROTEIN MDTM, PUTATIVE-RELATED-RELATED"/>
    <property type="match status" value="1"/>
</dbReference>
<keyword evidence="4 7" id="KW-0812">Transmembrane</keyword>
<proteinExistence type="predicted"/>
<dbReference type="PROSITE" id="PS50850">
    <property type="entry name" value="MFS"/>
    <property type="match status" value="1"/>
</dbReference>
<evidence type="ECO:0000256" key="6">
    <source>
        <dbReference type="ARBA" id="ARBA00023136"/>
    </source>
</evidence>
<accession>A0ABR7EXU6</accession>
<dbReference type="SUPFAM" id="SSF103473">
    <property type="entry name" value="MFS general substrate transporter"/>
    <property type="match status" value="1"/>
</dbReference>
<keyword evidence="3" id="KW-1003">Cell membrane</keyword>
<sequence>MSKKSALKKNFLTVILLALAGSIIYGLPYYRFYYYDSYMQLYHLSNVQIGMLGSAYGFLGMLSYLLGGVMADKFNAKKMVVFSLIATGACGFLHLLTGQFYVLLAIYVIWGLTSLLTFWPACVKMVRMQGNASEQSRTYGIFEGTRGAFNAGHLAIATAIFAVFQAKSMPAMGIHGGLIFYSVTPIILGILFIFILKDPAKMEAEVAADEENKDAKPQKKFEWSDVIKILKMPAVWMVVVMVFTSYTFNMSTTYFNPYATNILGTTAVVAAVITTSTQYIRPFSTIFAGFLADKFGKSTFMAIGYIMMMIGLGLVMFAGQLSGTTMGVVMIAGIVIMYIGMYFCFGLTFSFLEEGGVPMELSGTATGVICTLGYLPEVIDSLIAGKILDTYKGIGGYYIYFVFMLAMAVIGLIFAVIWGKTYGKRYKEQQAAKE</sequence>
<feature type="transmembrane region" description="Helical" evidence="7">
    <location>
        <begin position="79"/>
        <end position="96"/>
    </location>
</feature>
<name>A0ABR7EXU6_9FIRM</name>
<dbReference type="InterPro" id="IPR050171">
    <property type="entry name" value="MFS_Transporters"/>
</dbReference>
<evidence type="ECO:0000256" key="2">
    <source>
        <dbReference type="ARBA" id="ARBA00022448"/>
    </source>
</evidence>